<name>A0A6L6Q5R2_9BURK</name>
<dbReference type="Gene3D" id="2.60.120.560">
    <property type="entry name" value="Exo-inulinase, domain 1"/>
    <property type="match status" value="1"/>
</dbReference>
<feature type="chain" id="PRO_5027098335" evidence="1">
    <location>
        <begin position="27"/>
        <end position="216"/>
    </location>
</feature>
<evidence type="ECO:0000256" key="1">
    <source>
        <dbReference type="SAM" id="SignalP"/>
    </source>
</evidence>
<feature type="domain" description="3-keto-alpha-glucoside-1,2-lyase/3-keto-2-hydroxy-glucal hydratase" evidence="2">
    <location>
        <begin position="26"/>
        <end position="212"/>
    </location>
</feature>
<dbReference type="AlphaFoldDB" id="A0A6L6Q5R2"/>
<keyword evidence="1" id="KW-0732">Signal</keyword>
<dbReference type="GO" id="GO:0016787">
    <property type="term" value="F:hydrolase activity"/>
    <property type="evidence" value="ECO:0007669"/>
    <property type="project" value="InterPro"/>
</dbReference>
<dbReference type="Pfam" id="PF06439">
    <property type="entry name" value="3keto-disac_hyd"/>
    <property type="match status" value="1"/>
</dbReference>
<keyword evidence="4" id="KW-1185">Reference proteome</keyword>
<organism evidence="3 4">
    <name type="scientific">Pseudoduganella ginsengisoli</name>
    <dbReference type="NCBI Taxonomy" id="1462440"/>
    <lineage>
        <taxon>Bacteria</taxon>
        <taxon>Pseudomonadati</taxon>
        <taxon>Pseudomonadota</taxon>
        <taxon>Betaproteobacteria</taxon>
        <taxon>Burkholderiales</taxon>
        <taxon>Oxalobacteraceae</taxon>
        <taxon>Telluria group</taxon>
        <taxon>Pseudoduganella</taxon>
    </lineage>
</organism>
<evidence type="ECO:0000313" key="4">
    <source>
        <dbReference type="Proteomes" id="UP000484015"/>
    </source>
</evidence>
<evidence type="ECO:0000259" key="2">
    <source>
        <dbReference type="Pfam" id="PF06439"/>
    </source>
</evidence>
<comment type="caution">
    <text evidence="3">The sequence shown here is derived from an EMBL/GenBank/DDBJ whole genome shotgun (WGS) entry which is preliminary data.</text>
</comment>
<dbReference type="OrthoDB" id="259356at2"/>
<reference evidence="3 4" key="1">
    <citation type="submission" date="2019-11" db="EMBL/GenBank/DDBJ databases">
        <title>Type strains purchased from KCTC, JCM and DSMZ.</title>
        <authorList>
            <person name="Lu H."/>
        </authorList>
    </citation>
    <scope>NUCLEOTIDE SEQUENCE [LARGE SCALE GENOMIC DNA]</scope>
    <source>
        <strain evidence="3 4">KCTC 42409</strain>
    </source>
</reference>
<protein>
    <submittedName>
        <fullName evidence="3">DUF1080 domain-containing protein</fullName>
    </submittedName>
</protein>
<sequence>MSGYRNSCKRAAVAAVLSMCAAAAQAEDLFNGRDFQGWELLAGKDMPPEGAFTILAGGIIASSGQPSGFLATTGSYRNYRLHVEWRWSGNPGNSGVLLHISPGPMDRIWPLSLQVQTKHGNAGDLLPMAGYAFAEPPTSAPGAQPMVKAHAAPDSEAPAGEWNSADIVSRDGVVDVSINGVPQNRVTHAKPDNGRIGFQLEGAPYELRNVQLEKFD</sequence>
<proteinExistence type="predicted"/>
<dbReference type="EMBL" id="WNLA01000018">
    <property type="protein sequence ID" value="MTW04846.1"/>
    <property type="molecule type" value="Genomic_DNA"/>
</dbReference>
<dbReference type="Proteomes" id="UP000484015">
    <property type="component" value="Unassembled WGS sequence"/>
</dbReference>
<feature type="signal peptide" evidence="1">
    <location>
        <begin position="1"/>
        <end position="26"/>
    </location>
</feature>
<evidence type="ECO:0000313" key="3">
    <source>
        <dbReference type="EMBL" id="MTW04846.1"/>
    </source>
</evidence>
<dbReference type="InterPro" id="IPR010496">
    <property type="entry name" value="AL/BT2_dom"/>
</dbReference>
<accession>A0A6L6Q5R2</accession>
<dbReference type="RefSeq" id="WP_155441200.1">
    <property type="nucleotide sequence ID" value="NZ_WNLA01000018.1"/>
</dbReference>
<gene>
    <name evidence="3" type="ORF">GM668_22480</name>
</gene>